<evidence type="ECO:0000313" key="1">
    <source>
        <dbReference type="EnsemblMetazoa" id="tetur41g00400.1"/>
    </source>
</evidence>
<dbReference type="Proteomes" id="UP000015104">
    <property type="component" value="Unassembled WGS sequence"/>
</dbReference>
<organism evidence="1 2">
    <name type="scientific">Tetranychus urticae</name>
    <name type="common">Two-spotted spider mite</name>
    <dbReference type="NCBI Taxonomy" id="32264"/>
    <lineage>
        <taxon>Eukaryota</taxon>
        <taxon>Metazoa</taxon>
        <taxon>Ecdysozoa</taxon>
        <taxon>Arthropoda</taxon>
        <taxon>Chelicerata</taxon>
        <taxon>Arachnida</taxon>
        <taxon>Acari</taxon>
        <taxon>Acariformes</taxon>
        <taxon>Trombidiformes</taxon>
        <taxon>Prostigmata</taxon>
        <taxon>Eleutherengona</taxon>
        <taxon>Raphignathae</taxon>
        <taxon>Tetranychoidea</taxon>
        <taxon>Tetranychidae</taxon>
        <taxon>Tetranychus</taxon>
    </lineage>
</organism>
<dbReference type="EnsemblMetazoa" id="tetur41g00400.1">
    <property type="protein sequence ID" value="tetur41g00400.1"/>
    <property type="gene ID" value="tetur41g00400"/>
</dbReference>
<accession>T1L4W9</accession>
<dbReference type="EMBL" id="CAEY01001178">
    <property type="status" value="NOT_ANNOTATED_CDS"/>
    <property type="molecule type" value="Genomic_DNA"/>
</dbReference>
<reference evidence="1" key="2">
    <citation type="submission" date="2015-06" db="UniProtKB">
        <authorList>
            <consortium name="EnsemblMetazoa"/>
        </authorList>
    </citation>
    <scope>IDENTIFICATION</scope>
</reference>
<dbReference type="HOGENOM" id="CLU_3351698_0_0_1"/>
<evidence type="ECO:0000313" key="2">
    <source>
        <dbReference type="Proteomes" id="UP000015104"/>
    </source>
</evidence>
<proteinExistence type="predicted"/>
<protein>
    <submittedName>
        <fullName evidence="1">Uncharacterized protein</fullName>
    </submittedName>
</protein>
<reference evidence="2" key="1">
    <citation type="submission" date="2011-08" db="EMBL/GenBank/DDBJ databases">
        <authorList>
            <person name="Rombauts S."/>
        </authorList>
    </citation>
    <scope>NUCLEOTIDE SEQUENCE</scope>
    <source>
        <strain evidence="2">London</strain>
    </source>
</reference>
<keyword evidence="2" id="KW-1185">Reference proteome</keyword>
<dbReference type="AlphaFoldDB" id="T1L4W9"/>
<sequence>MTPFTPFVFGASSTTSSLDGLIFRKILKKWVKGYKRG</sequence>
<name>T1L4W9_TETUR</name>